<proteinExistence type="inferred from homology"/>
<dbReference type="NCBIfam" id="NF004356">
    <property type="entry name" value="PRK05732.1"/>
    <property type="match status" value="1"/>
</dbReference>
<dbReference type="EMBL" id="CAKLDI010000001">
    <property type="protein sequence ID" value="CAH0532621.1"/>
    <property type="molecule type" value="Genomic_DNA"/>
</dbReference>
<dbReference type="PANTHER" id="PTHR43876:SF8">
    <property type="entry name" value="2-OCTAPRENYL-6-METHOXYPHENOL HYDROXYLASE"/>
    <property type="match status" value="1"/>
</dbReference>
<dbReference type="InterPro" id="IPR010971">
    <property type="entry name" value="UbiH/COQ6"/>
</dbReference>
<evidence type="ECO:0000256" key="5">
    <source>
        <dbReference type="ARBA" id="ARBA00022827"/>
    </source>
</evidence>
<dbReference type="EC" id="1.14.13.-" evidence="9"/>
<evidence type="ECO:0000256" key="2">
    <source>
        <dbReference type="ARBA" id="ARBA00004749"/>
    </source>
</evidence>
<protein>
    <submittedName>
        <fullName evidence="9">2-octaprenyl-6-methoxyphenol hydroxylase</fullName>
        <ecNumber evidence="9">1.14.13.-</ecNumber>
    </submittedName>
</protein>
<dbReference type="GO" id="GO:0016491">
    <property type="term" value="F:oxidoreductase activity"/>
    <property type="evidence" value="ECO:0007669"/>
    <property type="project" value="UniProtKB-KW"/>
</dbReference>
<evidence type="ECO:0000256" key="7">
    <source>
        <dbReference type="ARBA" id="ARBA00023033"/>
    </source>
</evidence>
<evidence type="ECO:0000256" key="6">
    <source>
        <dbReference type="ARBA" id="ARBA00023002"/>
    </source>
</evidence>
<keyword evidence="5" id="KW-0274">FAD</keyword>
<keyword evidence="6 9" id="KW-0560">Oxidoreductase</keyword>
<dbReference type="SUPFAM" id="SSF51905">
    <property type="entry name" value="FAD/NAD(P)-binding domain"/>
    <property type="match status" value="1"/>
</dbReference>
<sequence>MQTLKPMPTQLDVDIAIVGGAMTGVTLALALRQRCPQLSVALIERAPLAPSTEPCESQVQSGFDARVIALNLHTQRRLERDSIWPALQHQGCAIETIHVSDQGHGGMVSLNPQCGQRQHGWVMALSDVQKALVPMLAERGVRCFAPATICQMQAIEQGHQLQLADGTLLTTRLLVGADGTQSQVAQHLGLQNQVLDLQQSAIIANIACQLPHHGCAFERFTAQGPVALLPMQSSAETLAVGGQGQMSLVWCLPPEQAMTFQQLPENEFLQALQHAFGWRLGRFLKVGTRHSYPLNRHHQPLLVGHHGVLVGNAAQTLHPIAGQGFNLGLRDVDTLVDVIAKHHAIFGSNALGSTAQLADYAARRAPDRQQLLSGTVGLLQLFRQTSWPMVLGRQLGLMLASHCAPLRQHIQQLGQGIKAGPQEEQQ</sequence>
<dbReference type="NCBIfam" id="TIGR01988">
    <property type="entry name" value="Ubi-OHases"/>
    <property type="match status" value="1"/>
</dbReference>
<evidence type="ECO:0000313" key="9">
    <source>
        <dbReference type="EMBL" id="CAH0532621.1"/>
    </source>
</evidence>
<comment type="pathway">
    <text evidence="2">Cofactor biosynthesis; ubiquinone biosynthesis.</text>
</comment>
<dbReference type="InterPro" id="IPR018168">
    <property type="entry name" value="Ubi_Hdrlase_CS"/>
</dbReference>
<feature type="domain" description="FAD-binding" evidence="8">
    <location>
        <begin position="12"/>
        <end position="371"/>
    </location>
</feature>
<keyword evidence="7" id="KW-0503">Monooxygenase</keyword>
<dbReference type="Proteomes" id="UP000838672">
    <property type="component" value="Unassembled WGS sequence"/>
</dbReference>
<dbReference type="PRINTS" id="PR00420">
    <property type="entry name" value="RNGMNOXGNASE"/>
</dbReference>
<reference evidence="9" key="1">
    <citation type="submission" date="2021-11" db="EMBL/GenBank/DDBJ databases">
        <authorList>
            <person name="Rodrigo-Torres L."/>
            <person name="Arahal R. D."/>
            <person name="Lucena T."/>
        </authorList>
    </citation>
    <scope>NUCLEOTIDE SEQUENCE</scope>
    <source>
        <strain evidence="9">CECT 7929</strain>
    </source>
</reference>
<comment type="similarity">
    <text evidence="3">Belongs to the UbiH/COQ6 family.</text>
</comment>
<dbReference type="InterPro" id="IPR002938">
    <property type="entry name" value="FAD-bd"/>
</dbReference>
<comment type="caution">
    <text evidence="9">The sequence shown here is derived from an EMBL/GenBank/DDBJ whole genome shotgun (WGS) entry which is preliminary data.</text>
</comment>
<dbReference type="PANTHER" id="PTHR43876">
    <property type="entry name" value="UBIQUINONE BIOSYNTHESIS MONOOXYGENASE COQ6, MITOCHONDRIAL"/>
    <property type="match status" value="1"/>
</dbReference>
<evidence type="ECO:0000259" key="8">
    <source>
        <dbReference type="Pfam" id="PF01494"/>
    </source>
</evidence>
<dbReference type="Gene3D" id="3.50.50.60">
    <property type="entry name" value="FAD/NAD(P)-binding domain"/>
    <property type="match status" value="2"/>
</dbReference>
<evidence type="ECO:0000256" key="3">
    <source>
        <dbReference type="ARBA" id="ARBA00005349"/>
    </source>
</evidence>
<dbReference type="RefSeq" id="WP_237464567.1">
    <property type="nucleotide sequence ID" value="NZ_CAKLDI010000001.1"/>
</dbReference>
<dbReference type="InterPro" id="IPR051205">
    <property type="entry name" value="UbiH/COQ6_monooxygenase"/>
</dbReference>
<accession>A0ABN8DN92</accession>
<comment type="cofactor">
    <cofactor evidence="1">
        <name>FAD</name>
        <dbReference type="ChEBI" id="CHEBI:57692"/>
    </cofactor>
</comment>
<gene>
    <name evidence="9" type="primary">ubiH</name>
    <name evidence="9" type="ORF">VST7929_00461</name>
</gene>
<dbReference type="Pfam" id="PF01494">
    <property type="entry name" value="FAD_binding_3"/>
    <property type="match status" value="1"/>
</dbReference>
<organism evidence="9 10">
    <name type="scientific">Vibrio stylophorae</name>
    <dbReference type="NCBI Taxonomy" id="659351"/>
    <lineage>
        <taxon>Bacteria</taxon>
        <taxon>Pseudomonadati</taxon>
        <taxon>Pseudomonadota</taxon>
        <taxon>Gammaproteobacteria</taxon>
        <taxon>Vibrionales</taxon>
        <taxon>Vibrionaceae</taxon>
        <taxon>Vibrio</taxon>
    </lineage>
</organism>
<keyword evidence="10" id="KW-1185">Reference proteome</keyword>
<evidence type="ECO:0000313" key="10">
    <source>
        <dbReference type="Proteomes" id="UP000838672"/>
    </source>
</evidence>
<evidence type="ECO:0000256" key="1">
    <source>
        <dbReference type="ARBA" id="ARBA00001974"/>
    </source>
</evidence>
<dbReference type="PROSITE" id="PS01304">
    <property type="entry name" value="UBIH"/>
    <property type="match status" value="1"/>
</dbReference>
<evidence type="ECO:0000256" key="4">
    <source>
        <dbReference type="ARBA" id="ARBA00022630"/>
    </source>
</evidence>
<keyword evidence="4" id="KW-0285">Flavoprotein</keyword>
<dbReference type="InterPro" id="IPR036188">
    <property type="entry name" value="FAD/NAD-bd_sf"/>
</dbReference>
<name>A0ABN8DN92_9VIBR</name>